<name>A0ABZ0RM45_9BACT</name>
<dbReference type="InterPro" id="IPR001584">
    <property type="entry name" value="Integrase_cat-core"/>
</dbReference>
<evidence type="ECO:0000259" key="1">
    <source>
        <dbReference type="Pfam" id="PF13683"/>
    </source>
</evidence>
<dbReference type="Pfam" id="PF13683">
    <property type="entry name" value="rve_3"/>
    <property type="match status" value="1"/>
</dbReference>
<feature type="domain" description="Integrase catalytic" evidence="1">
    <location>
        <begin position="77"/>
        <end position="125"/>
    </location>
</feature>
<proteinExistence type="predicted"/>
<reference evidence="2 3" key="1">
    <citation type="submission" date="2023-11" db="EMBL/GenBank/DDBJ databases">
        <title>Coraliomargarita sp. nov., isolated from marine algae.</title>
        <authorList>
            <person name="Lee J.K."/>
            <person name="Baek J.H."/>
            <person name="Kim J.M."/>
            <person name="Choi D.G."/>
            <person name="Jeon C.O."/>
        </authorList>
    </citation>
    <scope>NUCLEOTIDE SEQUENCE [LARGE SCALE GENOMIC DNA]</scope>
    <source>
        <strain evidence="2 3">J2-16</strain>
    </source>
</reference>
<dbReference type="InterPro" id="IPR012337">
    <property type="entry name" value="RNaseH-like_sf"/>
</dbReference>
<accession>A0ABZ0RM45</accession>
<evidence type="ECO:0000313" key="2">
    <source>
        <dbReference type="EMBL" id="WPJ97289.1"/>
    </source>
</evidence>
<dbReference type="Gene3D" id="3.30.420.10">
    <property type="entry name" value="Ribonuclease H-like superfamily/Ribonuclease H"/>
    <property type="match status" value="1"/>
</dbReference>
<dbReference type="InterPro" id="IPR036397">
    <property type="entry name" value="RNaseH_sf"/>
</dbReference>
<sequence length="149" mass="17060">MDKTWLSALSCIFVMSLAKRKVEIAHIGCQVNGEVMAQVARNLSDVEDGFLRDMKYFICDRDVLFTKEYRSILEGSGVEVIRTRVGRPQQNGYAERFVKPIKTGCLDHYIFLGEKLLLRAVEQYVKHISLPMALSPNQVTIQILYITIF</sequence>
<protein>
    <submittedName>
        <fullName evidence="2">Integrase core domain-containing protein</fullName>
    </submittedName>
</protein>
<dbReference type="Proteomes" id="UP001324993">
    <property type="component" value="Chromosome"/>
</dbReference>
<evidence type="ECO:0000313" key="3">
    <source>
        <dbReference type="Proteomes" id="UP001324993"/>
    </source>
</evidence>
<dbReference type="SUPFAM" id="SSF53098">
    <property type="entry name" value="Ribonuclease H-like"/>
    <property type="match status" value="1"/>
</dbReference>
<keyword evidence="3" id="KW-1185">Reference proteome</keyword>
<gene>
    <name evidence="2" type="ORF">SH580_06155</name>
</gene>
<dbReference type="RefSeq" id="WP_319834134.1">
    <property type="nucleotide sequence ID" value="NZ_CP138858.1"/>
</dbReference>
<dbReference type="EMBL" id="CP138858">
    <property type="protein sequence ID" value="WPJ97289.1"/>
    <property type="molecule type" value="Genomic_DNA"/>
</dbReference>
<organism evidence="2 3">
    <name type="scientific">Coraliomargarita algicola</name>
    <dbReference type="NCBI Taxonomy" id="3092156"/>
    <lineage>
        <taxon>Bacteria</taxon>
        <taxon>Pseudomonadati</taxon>
        <taxon>Verrucomicrobiota</taxon>
        <taxon>Opitutia</taxon>
        <taxon>Puniceicoccales</taxon>
        <taxon>Coraliomargaritaceae</taxon>
        <taxon>Coraliomargarita</taxon>
    </lineage>
</organism>